<evidence type="ECO:0000313" key="2">
    <source>
        <dbReference type="Proteomes" id="UP000005237"/>
    </source>
</evidence>
<organism evidence="1 2">
    <name type="scientific">Caenorhabditis japonica</name>
    <dbReference type="NCBI Taxonomy" id="281687"/>
    <lineage>
        <taxon>Eukaryota</taxon>
        <taxon>Metazoa</taxon>
        <taxon>Ecdysozoa</taxon>
        <taxon>Nematoda</taxon>
        <taxon>Chromadorea</taxon>
        <taxon>Rhabditida</taxon>
        <taxon>Rhabditina</taxon>
        <taxon>Rhabditomorpha</taxon>
        <taxon>Rhabditoidea</taxon>
        <taxon>Rhabditidae</taxon>
        <taxon>Peloderinae</taxon>
        <taxon>Caenorhabditis</taxon>
    </lineage>
</organism>
<dbReference type="PANTHER" id="PTHR46690">
    <property type="entry name" value="CYTOCHROME C OXIDASE ASSEMBLY FACTOR 6 HOMOLOG"/>
    <property type="match status" value="1"/>
</dbReference>
<dbReference type="InterPro" id="IPR042289">
    <property type="entry name" value="COA6"/>
</dbReference>
<dbReference type="Proteomes" id="UP000005237">
    <property type="component" value="Unassembled WGS sequence"/>
</dbReference>
<evidence type="ECO:0000313" key="1">
    <source>
        <dbReference type="EnsemblMetazoa" id="CJA24809.1"/>
    </source>
</evidence>
<dbReference type="AlphaFoldDB" id="A0A8R1E6Z1"/>
<name>A0A8R1E6Z1_CAEJA</name>
<dbReference type="GO" id="GO:0008535">
    <property type="term" value="P:respiratory chain complex IV assembly"/>
    <property type="evidence" value="ECO:0007669"/>
    <property type="project" value="InterPro"/>
</dbReference>
<dbReference type="EnsemblMetazoa" id="CJA24809.1">
    <property type="protein sequence ID" value="CJA24809.1"/>
    <property type="gene ID" value="WBGene00180381"/>
</dbReference>
<protein>
    <recommendedName>
        <fullName evidence="3">PRORP domain-containing protein</fullName>
    </recommendedName>
</protein>
<proteinExistence type="predicted"/>
<dbReference type="GO" id="GO:0042775">
    <property type="term" value="P:mitochondrial ATP synthesis coupled electron transport"/>
    <property type="evidence" value="ECO:0007669"/>
    <property type="project" value="TreeGrafter"/>
</dbReference>
<accession>A0A8R1E6Z1</accession>
<dbReference type="Gene3D" id="3.40.50.11980">
    <property type="match status" value="1"/>
</dbReference>
<dbReference type="PANTHER" id="PTHR46690:SF1">
    <property type="entry name" value="CYTOCHROME C OXIDASE ASSEMBLY FACTOR 6 HOMOLOG"/>
    <property type="match status" value="1"/>
</dbReference>
<reference evidence="2" key="1">
    <citation type="submission" date="2010-08" db="EMBL/GenBank/DDBJ databases">
        <authorList>
            <consortium name="Caenorhabditis japonica Sequencing Consortium"/>
            <person name="Wilson R.K."/>
        </authorList>
    </citation>
    <scope>NUCLEOTIDE SEQUENCE [LARGE SCALE GENOMIC DNA]</scope>
    <source>
        <strain evidence="2">DF5081</strain>
    </source>
</reference>
<evidence type="ECO:0008006" key="3">
    <source>
        <dbReference type="Google" id="ProtNLM"/>
    </source>
</evidence>
<sequence>MRFPIRRLYSVAASAGWSSPAVVPREMAPQFHFLTVENPAFLPDSNISQLLSEVLRCHTYSDRNVFNNVEKILKRSTNPDGVRLSKTKFIAVVFHAFGDEDVRKKLLKLADETEKCRIPGLKREQELFYKSMLPSNKLPTFEKCMYKDDLILCYFRRELKSANWLNIKSLLSAHPSSINLYNHISSLLDIVNQQKIPAQEALDVFMAFARHQNPYFINSDDFQKMFQKTSLFTVSKCTPNEFKHPKTSISQKECDLLKKNIDERVKSTKEGFVRTKEYEAMIRQVKKWKGSEKITDGNGVVVVDSLNYGKGVDPKEWKTISKQFEKVKFATRNPPKRIRDDVLKRYNGNAMFCDKLSTDDVLILRMALEFGPRTCLVTNDRYTDHRSLVCQTNENLQRIWDEFLVDAVHRHNFHNIERRRDYNLRIRRLDSDSDGDSTWILPVVTIKNDQYQIRSMQFYKIQKRK</sequence>
<keyword evidence="2" id="KW-1185">Reference proteome</keyword>
<dbReference type="GO" id="GO:0005739">
    <property type="term" value="C:mitochondrion"/>
    <property type="evidence" value="ECO:0007669"/>
    <property type="project" value="TreeGrafter"/>
</dbReference>
<reference evidence="1" key="2">
    <citation type="submission" date="2022-06" db="UniProtKB">
        <authorList>
            <consortium name="EnsemblMetazoa"/>
        </authorList>
    </citation>
    <scope>IDENTIFICATION</scope>
    <source>
        <strain evidence="1">DF5081</strain>
    </source>
</reference>